<dbReference type="Proteomes" id="UP000295238">
    <property type="component" value="Unassembled WGS sequence"/>
</dbReference>
<gene>
    <name evidence="1" type="ORF">E2F50_11110</name>
</gene>
<evidence type="ECO:0000313" key="2">
    <source>
        <dbReference type="Proteomes" id="UP000295238"/>
    </source>
</evidence>
<sequence length="98" mass="11110">MSAQGSRPEDFEISSEDFEQEFTFEVEDGLAKTVQVRRKGRGLVVNIRYQDDALSDHTDEAFEADGAITITAAEGGIFISSFRSLLSDRVRLRRTRFF</sequence>
<accession>A0A4R5UKI0</accession>
<dbReference type="EMBL" id="SMTL01000002">
    <property type="protein sequence ID" value="TDK37407.1"/>
    <property type="molecule type" value="Genomic_DNA"/>
</dbReference>
<dbReference type="AlphaFoldDB" id="A0A4R5UKI0"/>
<protein>
    <submittedName>
        <fullName evidence="1">Uncharacterized protein</fullName>
    </submittedName>
</protein>
<organism evidence="1 2">
    <name type="scientific">Rhizobium deserti</name>
    <dbReference type="NCBI Taxonomy" id="2547961"/>
    <lineage>
        <taxon>Bacteria</taxon>
        <taxon>Pseudomonadati</taxon>
        <taxon>Pseudomonadota</taxon>
        <taxon>Alphaproteobacteria</taxon>
        <taxon>Hyphomicrobiales</taxon>
        <taxon>Rhizobiaceae</taxon>
        <taxon>Rhizobium/Agrobacterium group</taxon>
        <taxon>Rhizobium</taxon>
    </lineage>
</organism>
<proteinExistence type="predicted"/>
<name>A0A4R5UKI0_9HYPH</name>
<evidence type="ECO:0000313" key="1">
    <source>
        <dbReference type="EMBL" id="TDK37407.1"/>
    </source>
</evidence>
<dbReference type="RefSeq" id="WP_133316174.1">
    <property type="nucleotide sequence ID" value="NZ_SMTL01000002.1"/>
</dbReference>
<comment type="caution">
    <text evidence="1">The sequence shown here is derived from an EMBL/GenBank/DDBJ whole genome shotgun (WGS) entry which is preliminary data.</text>
</comment>
<reference evidence="1 2" key="1">
    <citation type="submission" date="2019-03" db="EMBL/GenBank/DDBJ databases">
        <title>Rhizobium sp. nov., an bacterium isolated from biocrust in Mu Us Desert.</title>
        <authorList>
            <person name="Lixiong L."/>
        </authorList>
    </citation>
    <scope>NUCLEOTIDE SEQUENCE [LARGE SCALE GENOMIC DNA]</scope>
    <source>
        <strain evidence="1 2">SPY-1</strain>
    </source>
</reference>
<dbReference type="OrthoDB" id="8410530at2"/>
<keyword evidence="2" id="KW-1185">Reference proteome</keyword>